<accession>A0ABU1Y6X1</accession>
<organism evidence="1 2">
    <name type="scientific">Flavobacterium piscis</name>
    <dbReference type="NCBI Taxonomy" id="1114874"/>
    <lineage>
        <taxon>Bacteria</taxon>
        <taxon>Pseudomonadati</taxon>
        <taxon>Bacteroidota</taxon>
        <taxon>Flavobacteriia</taxon>
        <taxon>Flavobacteriales</taxon>
        <taxon>Flavobacteriaceae</taxon>
        <taxon>Flavobacterium</taxon>
    </lineage>
</organism>
<gene>
    <name evidence="1" type="ORF">J2W48_001918</name>
</gene>
<name>A0ABU1Y6X1_9FLAO</name>
<reference evidence="1 2" key="1">
    <citation type="submission" date="2023-07" db="EMBL/GenBank/DDBJ databases">
        <title>Sorghum-associated microbial communities from plants grown in Nebraska, USA.</title>
        <authorList>
            <person name="Schachtman D."/>
        </authorList>
    </citation>
    <scope>NUCLEOTIDE SEQUENCE [LARGE SCALE GENOMIC DNA]</scope>
    <source>
        <strain evidence="1 2">4129</strain>
    </source>
</reference>
<evidence type="ECO:0000313" key="2">
    <source>
        <dbReference type="Proteomes" id="UP001269081"/>
    </source>
</evidence>
<evidence type="ECO:0000313" key="1">
    <source>
        <dbReference type="EMBL" id="MDR7209979.1"/>
    </source>
</evidence>
<keyword evidence="2" id="KW-1185">Reference proteome</keyword>
<comment type="caution">
    <text evidence="1">The sequence shown here is derived from an EMBL/GenBank/DDBJ whole genome shotgun (WGS) entry which is preliminary data.</text>
</comment>
<sequence>MKRENTIDIVRGIVMIIMALDHVRDLMHIDSVTQNPADLTTIASSGLFVKI</sequence>
<protein>
    <submittedName>
        <fullName evidence="1">Membrane protein</fullName>
    </submittedName>
</protein>
<dbReference type="Proteomes" id="UP001269081">
    <property type="component" value="Unassembled WGS sequence"/>
</dbReference>
<dbReference type="RefSeq" id="WP_310280624.1">
    <property type="nucleotide sequence ID" value="NZ_JAVDWQ010000005.1"/>
</dbReference>
<proteinExistence type="predicted"/>
<dbReference type="EMBL" id="JAVDWQ010000005">
    <property type="protein sequence ID" value="MDR7209979.1"/>
    <property type="molecule type" value="Genomic_DNA"/>
</dbReference>